<proteinExistence type="inferred from homology"/>
<dbReference type="InterPro" id="IPR036291">
    <property type="entry name" value="NAD(P)-bd_dom_sf"/>
</dbReference>
<gene>
    <name evidence="3" type="ORF">SAMN05216252_13410</name>
</gene>
<dbReference type="InterPro" id="IPR002347">
    <property type="entry name" value="SDR_fam"/>
</dbReference>
<comment type="similarity">
    <text evidence="1">Belongs to the short-chain dehydrogenases/reductases (SDR) family.</text>
</comment>
<name>A0A239NCK1_9ACTN</name>
<dbReference type="Pfam" id="PF13561">
    <property type="entry name" value="adh_short_C2"/>
    <property type="match status" value="1"/>
</dbReference>
<keyword evidence="2" id="KW-0560">Oxidoreductase</keyword>
<accession>A0A239NCK1</accession>
<dbReference type="EMBL" id="FZOF01000034">
    <property type="protein sequence ID" value="SNT52480.1"/>
    <property type="molecule type" value="Genomic_DNA"/>
</dbReference>
<dbReference type="GO" id="GO:0016616">
    <property type="term" value="F:oxidoreductase activity, acting on the CH-OH group of donors, NAD or NADP as acceptor"/>
    <property type="evidence" value="ECO:0007669"/>
    <property type="project" value="TreeGrafter"/>
</dbReference>
<evidence type="ECO:0000313" key="4">
    <source>
        <dbReference type="Proteomes" id="UP000198280"/>
    </source>
</evidence>
<dbReference type="PRINTS" id="PR00080">
    <property type="entry name" value="SDRFAMILY"/>
</dbReference>
<dbReference type="Gene3D" id="3.40.50.720">
    <property type="entry name" value="NAD(P)-binding Rossmann-like Domain"/>
    <property type="match status" value="1"/>
</dbReference>
<reference evidence="3 4" key="1">
    <citation type="submission" date="2017-06" db="EMBL/GenBank/DDBJ databases">
        <authorList>
            <person name="Kim H.J."/>
            <person name="Triplett B.A."/>
        </authorList>
    </citation>
    <scope>NUCLEOTIDE SEQUENCE [LARGE SCALE GENOMIC DNA]</scope>
    <source>
        <strain evidence="3 4">CGMCC 4.1858</strain>
    </source>
</reference>
<sequence length="257" mass="26851">MATDFEGKKIVVIGGASGMGLKAAEDVMAAGGSAVIVGRPGRKLNDAVASLSRSGSAWSIEADLADWDQVVEAQKQLAEDHPDATLLVNSAGFFLPKLFLDYEVAHYDSYHDLNRATFFLTQTVVRAMVAGGQGGAIVNVGSMWAHQALAVTPSSAYSMAKAGLHALTHNLAIELASEGIRVNAVAPAVTRTPLFEKVFPADQLDDAMDQLSGLHPLGRVGTPQDVASAIVFLLSSASSWITGAILNVDGGVMAGRY</sequence>
<keyword evidence="4" id="KW-1185">Reference proteome</keyword>
<evidence type="ECO:0000313" key="3">
    <source>
        <dbReference type="EMBL" id="SNT52480.1"/>
    </source>
</evidence>
<dbReference type="RefSeq" id="WP_089228585.1">
    <property type="nucleotide sequence ID" value="NZ_FZOF01000034.1"/>
</dbReference>
<evidence type="ECO:0000256" key="2">
    <source>
        <dbReference type="ARBA" id="ARBA00023002"/>
    </source>
</evidence>
<dbReference type="AlphaFoldDB" id="A0A239NCK1"/>
<dbReference type="SUPFAM" id="SSF51735">
    <property type="entry name" value="NAD(P)-binding Rossmann-fold domains"/>
    <property type="match status" value="1"/>
</dbReference>
<dbReference type="FunFam" id="3.40.50.720:FF:000084">
    <property type="entry name" value="Short-chain dehydrogenase reductase"/>
    <property type="match status" value="1"/>
</dbReference>
<organism evidence="3 4">
    <name type="scientific">Actinacidiphila glaucinigra</name>
    <dbReference type="NCBI Taxonomy" id="235986"/>
    <lineage>
        <taxon>Bacteria</taxon>
        <taxon>Bacillati</taxon>
        <taxon>Actinomycetota</taxon>
        <taxon>Actinomycetes</taxon>
        <taxon>Kitasatosporales</taxon>
        <taxon>Streptomycetaceae</taxon>
        <taxon>Actinacidiphila</taxon>
    </lineage>
</organism>
<dbReference type="OrthoDB" id="517007at2"/>
<dbReference type="Proteomes" id="UP000198280">
    <property type="component" value="Unassembled WGS sequence"/>
</dbReference>
<evidence type="ECO:0000256" key="1">
    <source>
        <dbReference type="ARBA" id="ARBA00006484"/>
    </source>
</evidence>
<dbReference type="CDD" id="cd05233">
    <property type="entry name" value="SDR_c"/>
    <property type="match status" value="1"/>
</dbReference>
<dbReference type="PANTHER" id="PTHR42760">
    <property type="entry name" value="SHORT-CHAIN DEHYDROGENASES/REDUCTASES FAMILY MEMBER"/>
    <property type="match status" value="1"/>
</dbReference>
<protein>
    <submittedName>
        <fullName evidence="3">NAD(P)-dependent dehydrogenase, short-chain alcohol dehydrogenase family</fullName>
    </submittedName>
</protein>
<dbReference type="PRINTS" id="PR00081">
    <property type="entry name" value="GDHRDH"/>
</dbReference>